<dbReference type="EMBL" id="CP058316">
    <property type="protein sequence ID" value="QLD11793.1"/>
    <property type="molecule type" value="Genomic_DNA"/>
</dbReference>
<reference evidence="2 3" key="1">
    <citation type="submission" date="2020-06" db="EMBL/GenBank/DDBJ databases">
        <authorList>
            <person name="Jo H."/>
        </authorList>
    </citation>
    <scope>NUCLEOTIDE SEQUENCE [LARGE SCALE GENOMIC DNA]</scope>
    <source>
        <strain evidence="2 3">I46</strain>
    </source>
</reference>
<accession>A0A7D5F720</accession>
<evidence type="ECO:0000313" key="2">
    <source>
        <dbReference type="EMBL" id="QLD11793.1"/>
    </source>
</evidence>
<keyword evidence="1" id="KW-0472">Membrane</keyword>
<feature type="transmembrane region" description="Helical" evidence="1">
    <location>
        <begin position="77"/>
        <end position="95"/>
    </location>
</feature>
<dbReference type="RefSeq" id="WP_178012029.1">
    <property type="nucleotide sequence ID" value="NZ_CP058316.1"/>
</dbReference>
<evidence type="ECO:0000313" key="3">
    <source>
        <dbReference type="Proteomes" id="UP000509638"/>
    </source>
</evidence>
<dbReference type="AlphaFoldDB" id="A0A7D5F720"/>
<gene>
    <name evidence="2" type="ORF">HW566_08435</name>
</gene>
<name>A0A7D5F720_9MICO</name>
<protein>
    <submittedName>
        <fullName evidence="2">Uncharacterized protein</fullName>
    </submittedName>
</protein>
<evidence type="ECO:0000256" key="1">
    <source>
        <dbReference type="SAM" id="Phobius"/>
    </source>
</evidence>
<sequence length="164" mass="17347">MPWVLSLFVCVLLAGRALSLARLTLAVMLSQSLFHVLFVLGSFSPSGSSSVGGHHSHAHSMVMTGGGAMTSALHGDVSMWLAHGVAAAVTVAALYRGERAARSMLELFAKLRSWVRLVFARLVGLVLAPSRRRIAPVFSLTLVLTSVLPFASVSRRGPPSLSAL</sequence>
<keyword evidence="1" id="KW-1133">Transmembrane helix</keyword>
<keyword evidence="1" id="KW-0812">Transmembrane</keyword>
<proteinExistence type="predicted"/>
<organism evidence="2 3">
    <name type="scientific">Microbacterium oleivorans</name>
    <dbReference type="NCBI Taxonomy" id="273677"/>
    <lineage>
        <taxon>Bacteria</taxon>
        <taxon>Bacillati</taxon>
        <taxon>Actinomycetota</taxon>
        <taxon>Actinomycetes</taxon>
        <taxon>Micrococcales</taxon>
        <taxon>Microbacteriaceae</taxon>
        <taxon>Microbacterium</taxon>
    </lineage>
</organism>
<feature type="transmembrane region" description="Helical" evidence="1">
    <location>
        <begin position="134"/>
        <end position="153"/>
    </location>
</feature>
<dbReference type="Proteomes" id="UP000509638">
    <property type="component" value="Chromosome"/>
</dbReference>